<dbReference type="RefSeq" id="WP_395112826.1">
    <property type="nucleotide sequence ID" value="NZ_JBIMSO010000018.1"/>
</dbReference>
<dbReference type="EMBL" id="JBIMSO010000018">
    <property type="protein sequence ID" value="MFH5207422.1"/>
    <property type="molecule type" value="Genomic_DNA"/>
</dbReference>
<feature type="coiled-coil region" evidence="1">
    <location>
        <begin position="295"/>
        <end position="379"/>
    </location>
</feature>
<evidence type="ECO:0000313" key="2">
    <source>
        <dbReference type="EMBL" id="MFH5207422.1"/>
    </source>
</evidence>
<reference evidence="2 3" key="1">
    <citation type="submission" date="2024-10" db="EMBL/GenBank/DDBJ databases">
        <authorList>
            <person name="Riesco R."/>
        </authorList>
    </citation>
    <scope>NUCLEOTIDE SEQUENCE [LARGE SCALE GENOMIC DNA]</scope>
    <source>
        <strain evidence="2 3">NCIMB 15449</strain>
    </source>
</reference>
<protein>
    <submittedName>
        <fullName evidence="2">Uncharacterized protein</fullName>
    </submittedName>
</protein>
<accession>A0ABW7JHI7</accession>
<proteinExistence type="predicted"/>
<evidence type="ECO:0000256" key="1">
    <source>
        <dbReference type="SAM" id="Coils"/>
    </source>
</evidence>
<name>A0ABW7JHI7_9NOCA</name>
<gene>
    <name evidence="2" type="ORF">ACHIPZ_04190</name>
</gene>
<sequence length="382" mass="40420">MSRTDDAWAANWKLSLRELAALRAMQVRMMHRDVTAERKAKAEGQKTDQLAAFTSETARFLAGLPVDSMNEAESELDGSLADESDHVDLDAIVQTASKLAAELTERSQAVAVLIELMTFYPWSGGAKWNAKVRDAAITDAAIEMPGLRPDDFATLTTEFDALVKQLRRKSIRWGRVAAMTVLGLGAGALTGGLAAPAVGAAVGGTLGLSGAAATSAGLAALGGGSLATGGLGVAGGTLLVTGVGGLTAAGVAGASTRFSRLGSGSIALDAIKLDLIARVLITDSEDRDQKMRRVVESLAQVANDLSKKVNLLSERITQLKEKNRVLTEENTTLRAKVTQLSSDLRQLRDAEIRELRAELQVAEQDKSTVEVVLDRLEEKVDQ</sequence>
<comment type="caution">
    <text evidence="2">The sequence shown here is derived from an EMBL/GenBank/DDBJ whole genome shotgun (WGS) entry which is preliminary data.</text>
</comment>
<organism evidence="2 3">
    <name type="scientific">Antrihabitans spumae</name>
    <dbReference type="NCBI Taxonomy" id="3373370"/>
    <lineage>
        <taxon>Bacteria</taxon>
        <taxon>Bacillati</taxon>
        <taxon>Actinomycetota</taxon>
        <taxon>Actinomycetes</taxon>
        <taxon>Mycobacteriales</taxon>
        <taxon>Nocardiaceae</taxon>
        <taxon>Antrihabitans</taxon>
    </lineage>
</organism>
<keyword evidence="1" id="KW-0175">Coiled coil</keyword>
<dbReference type="Proteomes" id="UP001609175">
    <property type="component" value="Unassembled WGS sequence"/>
</dbReference>
<evidence type="ECO:0000313" key="3">
    <source>
        <dbReference type="Proteomes" id="UP001609175"/>
    </source>
</evidence>